<name>A0A2T1ANE0_TRISK</name>
<organism evidence="1 2">
    <name type="scientific">Tritonibacter scottomollicae</name>
    <name type="common">Epibacterium scottomollicae</name>
    <dbReference type="NCBI Taxonomy" id="483013"/>
    <lineage>
        <taxon>Bacteria</taxon>
        <taxon>Pseudomonadati</taxon>
        <taxon>Pseudomonadota</taxon>
        <taxon>Alphaproteobacteria</taxon>
        <taxon>Rhodobacterales</taxon>
        <taxon>Paracoccaceae</taxon>
        <taxon>Tritonibacter</taxon>
    </lineage>
</organism>
<reference evidence="1 2" key="1">
    <citation type="submission" date="2018-03" db="EMBL/GenBank/DDBJ databases">
        <title>Genomic Encyclopedia of Archaeal and Bacterial Type Strains, Phase II (KMG-II): from individual species to whole genera.</title>
        <authorList>
            <person name="Goeker M."/>
        </authorList>
    </citation>
    <scope>NUCLEOTIDE SEQUENCE [LARGE SCALE GENOMIC DNA]</scope>
    <source>
        <strain evidence="1 2">DSM 25328</strain>
    </source>
</reference>
<comment type="caution">
    <text evidence="1">The sequence shown here is derived from an EMBL/GenBank/DDBJ whole genome shotgun (WGS) entry which is preliminary data.</text>
</comment>
<gene>
    <name evidence="1" type="ORF">CLV89_101243</name>
</gene>
<proteinExistence type="predicted"/>
<dbReference type="AlphaFoldDB" id="A0A2T1ANE0"/>
<evidence type="ECO:0000313" key="1">
    <source>
        <dbReference type="EMBL" id="PRZ50027.1"/>
    </source>
</evidence>
<dbReference type="EMBL" id="PVUF01000001">
    <property type="protein sequence ID" value="PRZ50027.1"/>
    <property type="molecule type" value="Genomic_DNA"/>
</dbReference>
<protein>
    <submittedName>
        <fullName evidence="1">Uncharacterized protein</fullName>
    </submittedName>
</protein>
<evidence type="ECO:0000313" key="2">
    <source>
        <dbReference type="Proteomes" id="UP000237718"/>
    </source>
</evidence>
<accession>A0A2T1ANE0</accession>
<dbReference type="Proteomes" id="UP000237718">
    <property type="component" value="Unassembled WGS sequence"/>
</dbReference>
<sequence>MAVPVDHNTKVICQGLTRPQISWSSAGSHSVI</sequence>